<proteinExistence type="predicted"/>
<feature type="compositionally biased region" description="Polar residues" evidence="1">
    <location>
        <begin position="88"/>
        <end position="119"/>
    </location>
</feature>
<sequence length="208" mass="23392">MESDTVTKSSRGPRSRRTFSNFQSNDKLNLIKVCSKSRNLRSNCTERAKLHDQKHNSNVKSKKSTIKTSGTRKMTVRNLMNLKESESVKTTSGQSSDGSNSRISVSCSENDNITTTEINLHSPVDDQLSNQGHASKNEDNKGDVDLRVTPDFDLASTNKEILDYIYKMRRGPGRRKSSSRRREIMRYMSNKATRSGEVKASTENLPPS</sequence>
<evidence type="ECO:0000313" key="4">
    <source>
        <dbReference type="WBParaSite" id="SRAE_1000320300.1"/>
    </source>
</evidence>
<keyword evidence="3" id="KW-1185">Reference proteome</keyword>
<dbReference type="RefSeq" id="XP_024504151.1">
    <property type="nucleotide sequence ID" value="XM_024650367.1"/>
</dbReference>
<evidence type="ECO:0000313" key="2">
    <source>
        <dbReference type="EMBL" id="CEF64950.1"/>
    </source>
</evidence>
<gene>
    <name evidence="2 4 5" type="ORF">SRAE_1000320300</name>
</gene>
<organism evidence="2">
    <name type="scientific">Strongyloides ratti</name>
    <name type="common">Parasitic roundworm</name>
    <dbReference type="NCBI Taxonomy" id="34506"/>
    <lineage>
        <taxon>Eukaryota</taxon>
        <taxon>Metazoa</taxon>
        <taxon>Ecdysozoa</taxon>
        <taxon>Nematoda</taxon>
        <taxon>Chromadorea</taxon>
        <taxon>Rhabditida</taxon>
        <taxon>Tylenchina</taxon>
        <taxon>Panagrolaimomorpha</taxon>
        <taxon>Strongyloidoidea</taxon>
        <taxon>Strongyloididae</taxon>
        <taxon>Strongyloides</taxon>
    </lineage>
</organism>
<feature type="region of interest" description="Disordered" evidence="1">
    <location>
        <begin position="1"/>
        <end position="23"/>
    </location>
</feature>
<evidence type="ECO:0000256" key="1">
    <source>
        <dbReference type="SAM" id="MobiDB-lite"/>
    </source>
</evidence>
<accession>A0A090LBN9</accession>
<reference evidence="2 3" key="1">
    <citation type="submission" date="2014-09" db="EMBL/GenBank/DDBJ databases">
        <authorList>
            <person name="Martin A.A."/>
        </authorList>
    </citation>
    <scope>NUCLEOTIDE SEQUENCE</scope>
    <source>
        <strain evidence="3">ED321</strain>
        <strain evidence="2">ED321 Heterogonic</strain>
    </source>
</reference>
<feature type="compositionally biased region" description="Polar residues" evidence="1">
    <location>
        <begin position="1"/>
        <end position="10"/>
    </location>
</feature>
<dbReference type="WBParaSite" id="SRAE_1000320300.1">
    <property type="protein sequence ID" value="SRAE_1000320300.1"/>
    <property type="gene ID" value="WBGene00259820"/>
</dbReference>
<protein>
    <submittedName>
        <fullName evidence="2 4">Uncharacterized protein</fullName>
    </submittedName>
</protein>
<feature type="region of interest" description="Disordered" evidence="1">
    <location>
        <begin position="46"/>
        <end position="145"/>
    </location>
</feature>
<dbReference type="EMBL" id="LN609528">
    <property type="protein sequence ID" value="CEF64950.1"/>
    <property type="molecule type" value="Genomic_DNA"/>
</dbReference>
<evidence type="ECO:0000313" key="3">
    <source>
        <dbReference type="Proteomes" id="UP000035682"/>
    </source>
</evidence>
<dbReference type="AlphaFoldDB" id="A0A090LBN9"/>
<dbReference type="Proteomes" id="UP000035682">
    <property type="component" value="Unplaced"/>
</dbReference>
<feature type="compositionally biased region" description="Basic and acidic residues" evidence="1">
    <location>
        <begin position="135"/>
        <end position="145"/>
    </location>
</feature>
<reference evidence="4" key="2">
    <citation type="submission" date="2020-12" db="UniProtKB">
        <authorList>
            <consortium name="WormBaseParasite"/>
        </authorList>
    </citation>
    <scope>IDENTIFICATION</scope>
</reference>
<name>A0A090LBN9_STRRB</name>
<feature type="compositionally biased region" description="Basic and acidic residues" evidence="1">
    <location>
        <begin position="46"/>
        <end position="55"/>
    </location>
</feature>
<dbReference type="CTD" id="36377315"/>
<feature type="region of interest" description="Disordered" evidence="1">
    <location>
        <begin position="188"/>
        <end position="208"/>
    </location>
</feature>
<evidence type="ECO:0000313" key="5">
    <source>
        <dbReference type="WormBase" id="SRAE_1000320300"/>
    </source>
</evidence>
<dbReference type="GeneID" id="36377315"/>
<dbReference type="WormBase" id="SRAE_1000320300">
    <property type="protein sequence ID" value="SRP01503"/>
    <property type="gene ID" value="WBGene00259820"/>
</dbReference>